<organism evidence="3 4">
    <name type="scientific">Sulfurisphaera ohwakuensis</name>
    <dbReference type="NCBI Taxonomy" id="69656"/>
    <lineage>
        <taxon>Archaea</taxon>
        <taxon>Thermoproteota</taxon>
        <taxon>Thermoprotei</taxon>
        <taxon>Sulfolobales</taxon>
        <taxon>Sulfolobaceae</taxon>
        <taxon>Sulfurisphaera</taxon>
    </lineage>
</organism>
<dbReference type="EMBL" id="JACHFY010000002">
    <property type="protein sequence ID" value="MBB5252740.1"/>
    <property type="molecule type" value="Genomic_DNA"/>
</dbReference>
<evidence type="ECO:0000313" key="2">
    <source>
        <dbReference type="EMBL" id="MBB5252740.1"/>
    </source>
</evidence>
<dbReference type="SUPFAM" id="SSF111283">
    <property type="entry name" value="Putative modulator of DNA gyrase, PmbA/TldD"/>
    <property type="match status" value="1"/>
</dbReference>
<evidence type="ECO:0000313" key="4">
    <source>
        <dbReference type="Proteomes" id="UP000427373"/>
    </source>
</evidence>
<dbReference type="InterPro" id="IPR045569">
    <property type="entry name" value="Metalloprtase-TldD/E_C"/>
</dbReference>
<dbReference type="GO" id="GO:0006508">
    <property type="term" value="P:proteolysis"/>
    <property type="evidence" value="ECO:0007669"/>
    <property type="project" value="InterPro"/>
</dbReference>
<evidence type="ECO:0000259" key="1">
    <source>
        <dbReference type="Pfam" id="PF19289"/>
    </source>
</evidence>
<gene>
    <name evidence="3" type="ORF">D1869_03200</name>
    <name evidence="2" type="ORF">HNQ62_000473</name>
</gene>
<dbReference type="PANTHER" id="PTHR43666:SF1">
    <property type="entry name" value="CONSERVED PROTEIN"/>
    <property type="match status" value="1"/>
</dbReference>
<feature type="domain" description="Metalloprotease TldD/E C-terminal" evidence="1">
    <location>
        <begin position="201"/>
        <end position="416"/>
    </location>
</feature>
<evidence type="ECO:0000313" key="5">
    <source>
        <dbReference type="Proteomes" id="UP000582213"/>
    </source>
</evidence>
<dbReference type="PANTHER" id="PTHR43666">
    <property type="entry name" value="TLDD PROTEIN"/>
    <property type="match status" value="1"/>
</dbReference>
<dbReference type="Proteomes" id="UP000427373">
    <property type="component" value="Chromosome"/>
</dbReference>
<dbReference type="Pfam" id="PF19289">
    <property type="entry name" value="PmbA_TldD_3rd"/>
    <property type="match status" value="1"/>
</dbReference>
<name>A0A650CFK4_SULOH</name>
<reference evidence="3 4" key="1">
    <citation type="submission" date="2019-10" db="EMBL/GenBank/DDBJ databases">
        <title>Genome Sequences from Six Type Strain Members of the Archaeal Family Sulfolobaceae: Acidianus ambivalens, Acidianus infernus, Metallosphaera prunae, Stygiolobus azoricus, Sulfolobus metallicus, and Sulfurisphaera ohwakuensis.</title>
        <authorList>
            <person name="Counts J.A."/>
            <person name="Kelly R.M."/>
        </authorList>
    </citation>
    <scope>NUCLEOTIDE SEQUENCE [LARGE SCALE GENOMIC DNA]</scope>
    <source>
        <strain evidence="3 4">TA-1</strain>
    </source>
</reference>
<dbReference type="GO" id="GO:0008237">
    <property type="term" value="F:metallopeptidase activity"/>
    <property type="evidence" value="ECO:0007669"/>
    <property type="project" value="InterPro"/>
</dbReference>
<dbReference type="GeneID" id="42800220"/>
<dbReference type="EMBL" id="CP045484">
    <property type="protein sequence ID" value="QGR16317.1"/>
    <property type="molecule type" value="Genomic_DNA"/>
</dbReference>
<dbReference type="InterPro" id="IPR036059">
    <property type="entry name" value="TldD/PmbA_sf"/>
</dbReference>
<reference evidence="2 5" key="2">
    <citation type="submission" date="2020-08" db="EMBL/GenBank/DDBJ databases">
        <title>Genomic Encyclopedia of Type Strains, Phase IV (KMG-IV): sequencing the most valuable type-strain genomes for metagenomic binning, comparative biology and taxonomic classification.</title>
        <authorList>
            <person name="Goeker M."/>
        </authorList>
    </citation>
    <scope>NUCLEOTIDE SEQUENCE [LARGE SCALE GENOMIC DNA]</scope>
    <source>
        <strain evidence="2 5">DSM 12421</strain>
    </source>
</reference>
<dbReference type="AlphaFoldDB" id="A0A650CFK4"/>
<keyword evidence="4" id="KW-1185">Reference proteome</keyword>
<dbReference type="Proteomes" id="UP000582213">
    <property type="component" value="Unassembled WGS sequence"/>
</dbReference>
<sequence length="418" mass="46886">MNEELIKLMESLKDFDEVGIFQLKTRKLLVKFVYSEIVEVQRLVNTELNVIVRKGNKYLAVSSNGEIDVEKIKDMFNVVKEAFLTPVFSDNDRELKSISYSNLKDIIEKGDISSIVENIYSSEFPLSGILQVSENSLSLVTSKGFNGLTVKYSADGYFRAFNKNYSGQWAFYSDSLSPLKDSIKQANVLASIDGETKVYDGKYDVVLSPLVVGNLMSDFSYFASAFSVYTGSSFLYNVKQGDKIASEKLSIYDVPNKLGTREFDDEATFTYDKPLIENGIFQTLLYNNELAKLMNAKSTGNAGIISPISFGIEVKGGNVKFDSLLSGNVIFINNNWYTRYQNYLEGAFSTVCRDAVIVYKDGKPIGNAGRIRISDYIPRILKNIEEVSKESFAVKWWDAPLPTISPFVLVKNVNITRA</sequence>
<proteinExistence type="predicted"/>
<dbReference type="OrthoDB" id="84520at2157"/>
<evidence type="ECO:0000313" key="3">
    <source>
        <dbReference type="EMBL" id="QGR16317.1"/>
    </source>
</evidence>
<protein>
    <submittedName>
        <fullName evidence="2">PmbA protein</fullName>
    </submittedName>
    <submittedName>
        <fullName evidence="3">TldD/PmbA family protein</fullName>
    </submittedName>
</protein>
<dbReference type="KEGG" id="soh:D1869_03200"/>
<dbReference type="RefSeq" id="WP_156013876.1">
    <property type="nucleotide sequence ID" value="NZ_CP045484.1"/>
</dbReference>
<accession>A0A650CFK4</accession>